<keyword evidence="3" id="KW-1185">Reference proteome</keyword>
<name>A0AAV7QK31_PLEWA</name>
<proteinExistence type="predicted"/>
<feature type="region of interest" description="Disordered" evidence="1">
    <location>
        <begin position="57"/>
        <end position="157"/>
    </location>
</feature>
<sequence>MPPWRDTKHHAQSWPKEGRFDEDIVEHTLTYMRSKYQKKKRKRREAILSLWQVFGDTKTNVKSTGPEKAATQAQEKPPEKALEEPPPYALYPILPEDGTDVKGAGEMPCPVPTAPLVGHETKRSEREITKLQPTREQAERSRSPDPLRGQWTTGRSL</sequence>
<accession>A0AAV7QK31</accession>
<reference evidence="2" key="1">
    <citation type="journal article" date="2022" name="bioRxiv">
        <title>Sequencing and chromosome-scale assembly of the giantPleurodeles waltlgenome.</title>
        <authorList>
            <person name="Brown T."/>
            <person name="Elewa A."/>
            <person name="Iarovenko S."/>
            <person name="Subramanian E."/>
            <person name="Araus A.J."/>
            <person name="Petzold A."/>
            <person name="Susuki M."/>
            <person name="Suzuki K.-i.T."/>
            <person name="Hayashi T."/>
            <person name="Toyoda A."/>
            <person name="Oliveira C."/>
            <person name="Osipova E."/>
            <person name="Leigh N.D."/>
            <person name="Simon A."/>
            <person name="Yun M.H."/>
        </authorList>
    </citation>
    <scope>NUCLEOTIDE SEQUENCE</scope>
    <source>
        <strain evidence="2">20211129_DDA</strain>
        <tissue evidence="2">Liver</tissue>
    </source>
</reference>
<gene>
    <name evidence="2" type="ORF">NDU88_005114</name>
</gene>
<protein>
    <submittedName>
        <fullName evidence="2">Uncharacterized protein</fullName>
    </submittedName>
</protein>
<evidence type="ECO:0000313" key="2">
    <source>
        <dbReference type="EMBL" id="KAJ1138733.1"/>
    </source>
</evidence>
<feature type="compositionally biased region" description="Basic and acidic residues" evidence="1">
    <location>
        <begin position="136"/>
        <end position="145"/>
    </location>
</feature>
<dbReference type="AlphaFoldDB" id="A0AAV7QK31"/>
<feature type="compositionally biased region" description="Basic and acidic residues" evidence="1">
    <location>
        <begin position="119"/>
        <end position="129"/>
    </location>
</feature>
<dbReference type="EMBL" id="JANPWB010000010">
    <property type="protein sequence ID" value="KAJ1138733.1"/>
    <property type="molecule type" value="Genomic_DNA"/>
</dbReference>
<comment type="caution">
    <text evidence="2">The sequence shown here is derived from an EMBL/GenBank/DDBJ whole genome shotgun (WGS) entry which is preliminary data.</text>
</comment>
<evidence type="ECO:0000256" key="1">
    <source>
        <dbReference type="SAM" id="MobiDB-lite"/>
    </source>
</evidence>
<dbReference type="Proteomes" id="UP001066276">
    <property type="component" value="Chromosome 6"/>
</dbReference>
<organism evidence="2 3">
    <name type="scientific">Pleurodeles waltl</name>
    <name type="common">Iberian ribbed newt</name>
    <dbReference type="NCBI Taxonomy" id="8319"/>
    <lineage>
        <taxon>Eukaryota</taxon>
        <taxon>Metazoa</taxon>
        <taxon>Chordata</taxon>
        <taxon>Craniata</taxon>
        <taxon>Vertebrata</taxon>
        <taxon>Euteleostomi</taxon>
        <taxon>Amphibia</taxon>
        <taxon>Batrachia</taxon>
        <taxon>Caudata</taxon>
        <taxon>Salamandroidea</taxon>
        <taxon>Salamandridae</taxon>
        <taxon>Pleurodelinae</taxon>
        <taxon>Pleurodeles</taxon>
    </lineage>
</organism>
<evidence type="ECO:0000313" key="3">
    <source>
        <dbReference type="Proteomes" id="UP001066276"/>
    </source>
</evidence>
<feature type="region of interest" description="Disordered" evidence="1">
    <location>
        <begin position="1"/>
        <end position="20"/>
    </location>
</feature>